<organism evidence="2 3">
    <name type="scientific">Stephania cephalantha</name>
    <dbReference type="NCBI Taxonomy" id="152367"/>
    <lineage>
        <taxon>Eukaryota</taxon>
        <taxon>Viridiplantae</taxon>
        <taxon>Streptophyta</taxon>
        <taxon>Embryophyta</taxon>
        <taxon>Tracheophyta</taxon>
        <taxon>Spermatophyta</taxon>
        <taxon>Magnoliopsida</taxon>
        <taxon>Ranunculales</taxon>
        <taxon>Menispermaceae</taxon>
        <taxon>Menispermoideae</taxon>
        <taxon>Cissampelideae</taxon>
        <taxon>Stephania</taxon>
    </lineage>
</organism>
<dbReference type="Proteomes" id="UP001419268">
    <property type="component" value="Unassembled WGS sequence"/>
</dbReference>
<feature type="region of interest" description="Disordered" evidence="1">
    <location>
        <begin position="38"/>
        <end position="61"/>
    </location>
</feature>
<sequence>MMGTGRINCHQLMNESIDSKEMKEIRLLARDQDICMGSMEASQQVPPTETSTTTGAPMQNL</sequence>
<feature type="compositionally biased region" description="Polar residues" evidence="1">
    <location>
        <begin position="40"/>
        <end position="61"/>
    </location>
</feature>
<keyword evidence="3" id="KW-1185">Reference proteome</keyword>
<dbReference type="AlphaFoldDB" id="A0AAP0J2E0"/>
<protein>
    <submittedName>
        <fullName evidence="2">Uncharacterized protein</fullName>
    </submittedName>
</protein>
<evidence type="ECO:0000256" key="1">
    <source>
        <dbReference type="SAM" id="MobiDB-lite"/>
    </source>
</evidence>
<dbReference type="EMBL" id="JBBNAG010000006">
    <property type="protein sequence ID" value="KAK9126312.1"/>
    <property type="molecule type" value="Genomic_DNA"/>
</dbReference>
<evidence type="ECO:0000313" key="3">
    <source>
        <dbReference type="Proteomes" id="UP001419268"/>
    </source>
</evidence>
<comment type="caution">
    <text evidence="2">The sequence shown here is derived from an EMBL/GenBank/DDBJ whole genome shotgun (WGS) entry which is preliminary data.</text>
</comment>
<proteinExistence type="predicted"/>
<accession>A0AAP0J2E0</accession>
<reference evidence="2 3" key="1">
    <citation type="submission" date="2024-01" db="EMBL/GenBank/DDBJ databases">
        <title>Genome assemblies of Stephania.</title>
        <authorList>
            <person name="Yang L."/>
        </authorList>
    </citation>
    <scope>NUCLEOTIDE SEQUENCE [LARGE SCALE GENOMIC DNA]</scope>
    <source>
        <strain evidence="2">JXDWG</strain>
        <tissue evidence="2">Leaf</tissue>
    </source>
</reference>
<gene>
    <name evidence="2" type="ORF">Scep_015158</name>
</gene>
<name>A0AAP0J2E0_9MAGN</name>
<evidence type="ECO:0000313" key="2">
    <source>
        <dbReference type="EMBL" id="KAK9126312.1"/>
    </source>
</evidence>